<dbReference type="GO" id="GO:1905515">
    <property type="term" value="P:non-motile cilium assembly"/>
    <property type="evidence" value="ECO:0007669"/>
    <property type="project" value="TreeGrafter"/>
</dbReference>
<dbReference type="GO" id="GO:0035869">
    <property type="term" value="C:ciliary transition zone"/>
    <property type="evidence" value="ECO:0007669"/>
    <property type="project" value="TreeGrafter"/>
</dbReference>
<protein>
    <submittedName>
        <fullName evidence="3">Protein CC2D2B isoform X3</fullName>
    </submittedName>
</protein>
<dbReference type="Pfam" id="PF17661">
    <property type="entry name" value="DUF5523"/>
    <property type="match status" value="1"/>
</dbReference>
<dbReference type="PANTHER" id="PTHR20837:SF2">
    <property type="entry name" value="PROTEIN CC2D2B"/>
    <property type="match status" value="1"/>
</dbReference>
<reference evidence="3" key="1">
    <citation type="submission" date="2025-08" db="UniProtKB">
        <authorList>
            <consortium name="RefSeq"/>
        </authorList>
    </citation>
    <scope>IDENTIFICATION</scope>
    <source>
        <tissue evidence="3">Blood</tissue>
    </source>
</reference>
<feature type="domain" description="DUF5523" evidence="1">
    <location>
        <begin position="24"/>
        <end position="283"/>
    </location>
</feature>
<evidence type="ECO:0000313" key="2">
    <source>
        <dbReference type="Proteomes" id="UP000248483"/>
    </source>
</evidence>
<keyword evidence="2" id="KW-1185">Reference proteome</keyword>
<dbReference type="PANTHER" id="PTHR20837">
    <property type="entry name" value="CENTROSOMAL PROTEIN-RELATED"/>
    <property type="match status" value="1"/>
</dbReference>
<gene>
    <name evidence="3" type="primary">LOC111172457</name>
</gene>
<dbReference type="GeneID" id="111172457"/>
<organism evidence="2 3">
    <name type="scientific">Delphinapterus leucas</name>
    <name type="common">Beluga whale</name>
    <dbReference type="NCBI Taxonomy" id="9749"/>
    <lineage>
        <taxon>Eukaryota</taxon>
        <taxon>Metazoa</taxon>
        <taxon>Chordata</taxon>
        <taxon>Craniata</taxon>
        <taxon>Vertebrata</taxon>
        <taxon>Euteleostomi</taxon>
        <taxon>Mammalia</taxon>
        <taxon>Eutheria</taxon>
        <taxon>Laurasiatheria</taxon>
        <taxon>Artiodactyla</taxon>
        <taxon>Whippomorpha</taxon>
        <taxon>Cetacea</taxon>
        <taxon>Odontoceti</taxon>
        <taxon>Monodontidae</taxon>
        <taxon>Delphinapterus</taxon>
    </lineage>
</organism>
<dbReference type="Proteomes" id="UP000248483">
    <property type="component" value="Unplaced"/>
</dbReference>
<evidence type="ECO:0000259" key="1">
    <source>
        <dbReference type="Pfam" id="PF17661"/>
    </source>
</evidence>
<dbReference type="InterPro" id="IPR041510">
    <property type="entry name" value="DUF5523"/>
</dbReference>
<sequence length="596" mass="70300">MKKISKRKEDIFRKMSEDTDNIAVEENVDNHLQKDLNVEENQNIIETLRGKVREKLKNAKINQGKKSSTQLLIDDKICQWSKQKKLSLQHCNTGFPLFNLQTEVSLDEGLSCFILSGEDSTLGQSAEQRPVNDSYHKHVSLGDNLQNFAEGRDEDFMEEVIFLDFLEVKAADYEDDQEQVKKQQANIFVPSNSPVINQLKLPEDTMPRILEEEGFYVHKKPEIYKKTCNKMENRLLKLEEGKCWFEESGEIMSLPSPVRQSWNFRLNISKEPLNPALKTIYRKAVKSDLESSIRNKMEDQRERYQLDLNIVGLQFSHHPLFNQEQVLCARLLQLYECFQDRQQQNLPQLLYEKLKALKDATKLANENLETSQLTRKTLQDYYWQIRNTKQLYDLEKEKDFSLLQSILWTWKQMKSLRQRQGFTSTSIKLQFQSVFRNVDARGVPGIPWLINAQKLFEWANEVRIDPNNPEYSDLMEFVMYMKHKEQDIPKYFRLKQLQDEFNFVSEEEMKKSKRFQLLQLRNAGQLDVFLLPQMPVYDREIPDILFQEYESQIEKDMSISDMNSITAQRINSANFLKKKSLGYAYLFDIIHVSPQT</sequence>
<dbReference type="AlphaFoldDB" id="A0A7F8K5P1"/>
<name>A0A7F8K5P1_DELLE</name>
<accession>A0A7F8K5P1</accession>
<dbReference type="RefSeq" id="XP_030615097.1">
    <property type="nucleotide sequence ID" value="XM_030759237.1"/>
</dbReference>
<evidence type="ECO:0000313" key="3">
    <source>
        <dbReference type="RefSeq" id="XP_030615097.1"/>
    </source>
</evidence>
<proteinExistence type="predicted"/>
<dbReference type="InterPro" id="IPR052434">
    <property type="entry name" value="Tectonic-like_complex_comp"/>
</dbReference>
<dbReference type="GO" id="GO:1904491">
    <property type="term" value="P:protein localization to ciliary transition zone"/>
    <property type="evidence" value="ECO:0007669"/>
    <property type="project" value="TreeGrafter"/>
</dbReference>